<feature type="domain" description="VOC" evidence="1">
    <location>
        <begin position="12"/>
        <end position="129"/>
    </location>
</feature>
<comment type="caution">
    <text evidence="2">The sequence shown here is derived from an EMBL/GenBank/DDBJ whole genome shotgun (WGS) entry which is preliminary data.</text>
</comment>
<name>A0A640TA36_9ACTN</name>
<sequence>MEPMTPGRPRIALATVVLDCPDAHALADFYRQLLGWEVKCSEPDWVLLRCPDGGTGLSFQSEPGYQAPVWPEQPEEQQKMLHLDLRVDDLDEAEAHAVATGARRATFQPHDDVRVFLDPAGHPFCLFLH</sequence>
<accession>A0A640TA36</accession>
<dbReference type="InterPro" id="IPR041581">
    <property type="entry name" value="Glyoxalase_6"/>
</dbReference>
<evidence type="ECO:0000313" key="3">
    <source>
        <dbReference type="Proteomes" id="UP000430079"/>
    </source>
</evidence>
<evidence type="ECO:0000313" key="2">
    <source>
        <dbReference type="EMBL" id="GFE19351.1"/>
    </source>
</evidence>
<gene>
    <name evidence="2" type="ORF">Sgleb_73980</name>
</gene>
<dbReference type="Pfam" id="PF18029">
    <property type="entry name" value="Glyoxalase_6"/>
    <property type="match status" value="1"/>
</dbReference>
<keyword evidence="3" id="KW-1185">Reference proteome</keyword>
<dbReference type="InterPro" id="IPR029068">
    <property type="entry name" value="Glyas_Bleomycin-R_OHBP_Dase"/>
</dbReference>
<proteinExistence type="predicted"/>
<dbReference type="PROSITE" id="PS51819">
    <property type="entry name" value="VOC"/>
    <property type="match status" value="1"/>
</dbReference>
<dbReference type="InterPro" id="IPR037523">
    <property type="entry name" value="VOC_core"/>
</dbReference>
<evidence type="ECO:0000259" key="1">
    <source>
        <dbReference type="PROSITE" id="PS51819"/>
    </source>
</evidence>
<dbReference type="Gene3D" id="3.10.180.10">
    <property type="entry name" value="2,3-Dihydroxybiphenyl 1,2-Dioxygenase, domain 1"/>
    <property type="match status" value="1"/>
</dbReference>
<organism evidence="2 3">
    <name type="scientific">Streptomyces glebosus</name>
    <dbReference type="NCBI Taxonomy" id="249580"/>
    <lineage>
        <taxon>Bacteria</taxon>
        <taxon>Bacillati</taxon>
        <taxon>Actinomycetota</taxon>
        <taxon>Actinomycetes</taxon>
        <taxon>Kitasatosporales</taxon>
        <taxon>Streptomycetaceae</taxon>
        <taxon>Streptomyces</taxon>
    </lineage>
</organism>
<dbReference type="EMBL" id="BLIO01000001">
    <property type="protein sequence ID" value="GFE19351.1"/>
    <property type="molecule type" value="Genomic_DNA"/>
</dbReference>
<dbReference type="AlphaFoldDB" id="A0A640TA36"/>
<dbReference type="PANTHER" id="PTHR35908:SF1">
    <property type="entry name" value="CONSERVED PROTEIN"/>
    <property type="match status" value="1"/>
</dbReference>
<reference evidence="2 3" key="1">
    <citation type="submission" date="2019-12" db="EMBL/GenBank/DDBJ databases">
        <title>Whole genome shotgun sequence of Streptomyces hygroscopicus subsp. glebosus NBRC 13786.</title>
        <authorList>
            <person name="Ichikawa N."/>
            <person name="Kimura A."/>
            <person name="Kitahashi Y."/>
            <person name="Komaki H."/>
            <person name="Tamura T."/>
        </authorList>
    </citation>
    <scope>NUCLEOTIDE SEQUENCE [LARGE SCALE GENOMIC DNA]</scope>
    <source>
        <strain evidence="2 3">NBRC 13786</strain>
    </source>
</reference>
<dbReference type="Proteomes" id="UP000430079">
    <property type="component" value="Unassembled WGS sequence"/>
</dbReference>
<dbReference type="RefSeq" id="WP_371874098.1">
    <property type="nucleotide sequence ID" value="NZ_BLIO01000001.1"/>
</dbReference>
<dbReference type="CDD" id="cd06587">
    <property type="entry name" value="VOC"/>
    <property type="match status" value="1"/>
</dbReference>
<protein>
    <submittedName>
        <fullName evidence="2">Glyoxalase</fullName>
    </submittedName>
</protein>
<dbReference type="SUPFAM" id="SSF54593">
    <property type="entry name" value="Glyoxalase/Bleomycin resistance protein/Dihydroxybiphenyl dioxygenase"/>
    <property type="match status" value="1"/>
</dbReference>
<dbReference type="PANTHER" id="PTHR35908">
    <property type="entry name" value="HYPOTHETICAL FUSION PROTEIN"/>
    <property type="match status" value="1"/>
</dbReference>